<feature type="region of interest" description="Disordered" evidence="6">
    <location>
        <begin position="1"/>
        <end position="21"/>
    </location>
</feature>
<dbReference type="InterPro" id="IPR056863">
    <property type="entry name" value="LMN_ATRN_NET-like_EGF"/>
</dbReference>
<evidence type="ECO:0000313" key="9">
    <source>
        <dbReference type="Proteomes" id="UP000585422"/>
    </source>
</evidence>
<feature type="non-terminal residue" evidence="8">
    <location>
        <position position="71"/>
    </location>
</feature>
<evidence type="ECO:0000313" key="8">
    <source>
        <dbReference type="EMBL" id="NWZ60757.1"/>
    </source>
</evidence>
<evidence type="ECO:0000256" key="6">
    <source>
        <dbReference type="SAM" id="MobiDB-lite"/>
    </source>
</evidence>
<organism evidence="8 9">
    <name type="scientific">Haliaeetus albicilla</name>
    <name type="common">White-tailed sea-eagle</name>
    <name type="synonym">Falco albicilla</name>
    <dbReference type="NCBI Taxonomy" id="8969"/>
    <lineage>
        <taxon>Eukaryota</taxon>
        <taxon>Metazoa</taxon>
        <taxon>Chordata</taxon>
        <taxon>Craniata</taxon>
        <taxon>Vertebrata</taxon>
        <taxon>Euteleostomi</taxon>
        <taxon>Archelosauria</taxon>
        <taxon>Archosauria</taxon>
        <taxon>Dinosauria</taxon>
        <taxon>Saurischia</taxon>
        <taxon>Theropoda</taxon>
        <taxon>Coelurosauria</taxon>
        <taxon>Aves</taxon>
        <taxon>Neognathae</taxon>
        <taxon>Neoaves</taxon>
        <taxon>Telluraves</taxon>
        <taxon>Accipitrimorphae</taxon>
        <taxon>Accipitriformes</taxon>
        <taxon>Accipitridae</taxon>
        <taxon>Accipitrinae</taxon>
        <taxon>Haliaeetus</taxon>
    </lineage>
</organism>
<proteinExistence type="predicted"/>
<evidence type="ECO:0000256" key="1">
    <source>
        <dbReference type="ARBA" id="ARBA00022729"/>
    </source>
</evidence>
<keyword evidence="1" id="KW-0732">Signal</keyword>
<reference evidence="8 9" key="1">
    <citation type="submission" date="2019-09" db="EMBL/GenBank/DDBJ databases">
        <title>Bird 10,000 Genomes (B10K) Project - Family phase.</title>
        <authorList>
            <person name="Zhang G."/>
        </authorList>
    </citation>
    <scope>NUCLEOTIDE SEQUENCE [LARGE SCALE GENOMIC DNA]</scope>
    <source>
        <strain evidence="8">OUT-0040</strain>
        <tissue evidence="8">Blood</tissue>
    </source>
</reference>
<keyword evidence="9" id="KW-1185">Reference proteome</keyword>
<keyword evidence="2" id="KW-0677">Repeat</keyword>
<keyword evidence="5" id="KW-0424">Laminin EGF-like domain</keyword>
<keyword evidence="3" id="KW-1015">Disulfide bond</keyword>
<dbReference type="SUPFAM" id="SSF57196">
    <property type="entry name" value="EGF/Laminin"/>
    <property type="match status" value="1"/>
</dbReference>
<sequence length="71" mass="7526">HSSRGAAVPPTHPTAPQIPTWVSEGPSEEAAVCVNCQNNSVGERCDGCRPGFFLLDGACTKYVRTLVRGRA</sequence>
<feature type="domain" description="Laminin EGF-like" evidence="7">
    <location>
        <begin position="33"/>
        <end position="59"/>
    </location>
</feature>
<evidence type="ECO:0000259" key="7">
    <source>
        <dbReference type="PROSITE" id="PS01248"/>
    </source>
</evidence>
<dbReference type="Proteomes" id="UP000585422">
    <property type="component" value="Unassembled WGS sequence"/>
</dbReference>
<comment type="caution">
    <text evidence="8">The sequence shown here is derived from an EMBL/GenBank/DDBJ whole genome shotgun (WGS) entry which is preliminary data.</text>
</comment>
<evidence type="ECO:0000256" key="3">
    <source>
        <dbReference type="ARBA" id="ARBA00023157"/>
    </source>
</evidence>
<evidence type="ECO:0000256" key="5">
    <source>
        <dbReference type="ARBA" id="ARBA00023292"/>
    </source>
</evidence>
<dbReference type="Pfam" id="PF24973">
    <property type="entry name" value="EGF_LMN_ATRN"/>
    <property type="match status" value="1"/>
</dbReference>
<dbReference type="Gene3D" id="2.10.25.10">
    <property type="entry name" value="Laminin"/>
    <property type="match status" value="1"/>
</dbReference>
<evidence type="ECO:0000256" key="4">
    <source>
        <dbReference type="ARBA" id="ARBA00023180"/>
    </source>
</evidence>
<dbReference type="PROSITE" id="PS01248">
    <property type="entry name" value="EGF_LAM_1"/>
    <property type="match status" value="1"/>
</dbReference>
<evidence type="ECO:0000256" key="2">
    <source>
        <dbReference type="ARBA" id="ARBA00022737"/>
    </source>
</evidence>
<dbReference type="AlphaFoldDB" id="A0A7K7NZS3"/>
<feature type="non-terminal residue" evidence="8">
    <location>
        <position position="1"/>
    </location>
</feature>
<keyword evidence="4" id="KW-0325">Glycoprotein</keyword>
<accession>A0A7K7NZS3</accession>
<dbReference type="OrthoDB" id="263283at2759"/>
<dbReference type="InterPro" id="IPR002049">
    <property type="entry name" value="LE_dom"/>
</dbReference>
<name>A0A7K7NZS3_HALAL</name>
<gene>
    <name evidence="8" type="primary">Megf8_1</name>
    <name evidence="8" type="ORF">HALALB_R16242</name>
</gene>
<protein>
    <submittedName>
        <fullName evidence="8">MEGF8 protein</fullName>
    </submittedName>
</protein>
<dbReference type="EMBL" id="VZSQ01000767">
    <property type="protein sequence ID" value="NWZ60757.1"/>
    <property type="molecule type" value="Genomic_DNA"/>
</dbReference>